<gene>
    <name evidence="3" type="ORF">V1264_019582</name>
</gene>
<keyword evidence="2" id="KW-0812">Transmembrane</keyword>
<feature type="compositionally biased region" description="Polar residues" evidence="1">
    <location>
        <begin position="122"/>
        <end position="131"/>
    </location>
</feature>
<dbReference type="EMBL" id="JBAMIC010000008">
    <property type="protein sequence ID" value="KAK7104946.1"/>
    <property type="molecule type" value="Genomic_DNA"/>
</dbReference>
<sequence>MSTLRKTPHLSDGLAAVKYTPASAEEDPEDRFSDTGKLVYMTSTGSAPVNGDVLYQGRATTTMYSSVSPPPPPISSTLNGTYPYYDYNDTDDNESEVGGCDSGDLCSSPSRLPNGTPLLPLNHSTQQQQQYNTHTSTTNASNNPTNHNHMHNNNSSNHIHHPTLSEKTSVDSTTGYNRHHRHDELRDSRDLSKSPLSRRSSRPGGKGRCMCCMMCVFLLSTAGLGAVLALTYAGKVQLMPSAPRHTSHSNGGFKIDRLGDDKVLVQVS</sequence>
<accession>A0AAN9BGX3</accession>
<dbReference type="AlphaFoldDB" id="A0AAN9BGX3"/>
<keyword evidence="2" id="KW-1133">Transmembrane helix</keyword>
<evidence type="ECO:0000313" key="3">
    <source>
        <dbReference type="EMBL" id="KAK7104946.1"/>
    </source>
</evidence>
<reference evidence="3 4" key="1">
    <citation type="submission" date="2024-02" db="EMBL/GenBank/DDBJ databases">
        <title>Chromosome-scale genome assembly of the rough periwinkle Littorina saxatilis.</title>
        <authorList>
            <person name="De Jode A."/>
            <person name="Faria R."/>
            <person name="Formenti G."/>
            <person name="Sims Y."/>
            <person name="Smith T.P."/>
            <person name="Tracey A."/>
            <person name="Wood J.M.D."/>
            <person name="Zagrodzka Z.B."/>
            <person name="Johannesson K."/>
            <person name="Butlin R.K."/>
            <person name="Leder E.H."/>
        </authorList>
    </citation>
    <scope>NUCLEOTIDE SEQUENCE [LARGE SCALE GENOMIC DNA]</scope>
    <source>
        <strain evidence="3">Snail1</strain>
        <tissue evidence="3">Muscle</tissue>
    </source>
</reference>
<feature type="transmembrane region" description="Helical" evidence="2">
    <location>
        <begin position="209"/>
        <end position="233"/>
    </location>
</feature>
<keyword evidence="2" id="KW-0472">Membrane</keyword>
<protein>
    <submittedName>
        <fullName evidence="3">Uncharacterized protein</fullName>
    </submittedName>
</protein>
<evidence type="ECO:0000313" key="4">
    <source>
        <dbReference type="Proteomes" id="UP001374579"/>
    </source>
</evidence>
<feature type="region of interest" description="Disordered" evidence="1">
    <location>
        <begin position="63"/>
        <end position="205"/>
    </location>
</feature>
<dbReference type="Proteomes" id="UP001374579">
    <property type="component" value="Unassembled WGS sequence"/>
</dbReference>
<evidence type="ECO:0000256" key="1">
    <source>
        <dbReference type="SAM" id="MobiDB-lite"/>
    </source>
</evidence>
<feature type="compositionally biased region" description="Low complexity" evidence="1">
    <location>
        <begin position="132"/>
        <end position="157"/>
    </location>
</feature>
<name>A0AAN9BGX3_9CAEN</name>
<feature type="compositionally biased region" description="Polar residues" evidence="1">
    <location>
        <begin position="165"/>
        <end position="176"/>
    </location>
</feature>
<proteinExistence type="predicted"/>
<feature type="compositionally biased region" description="Basic and acidic residues" evidence="1">
    <location>
        <begin position="182"/>
        <end position="192"/>
    </location>
</feature>
<organism evidence="3 4">
    <name type="scientific">Littorina saxatilis</name>
    <dbReference type="NCBI Taxonomy" id="31220"/>
    <lineage>
        <taxon>Eukaryota</taxon>
        <taxon>Metazoa</taxon>
        <taxon>Spiralia</taxon>
        <taxon>Lophotrochozoa</taxon>
        <taxon>Mollusca</taxon>
        <taxon>Gastropoda</taxon>
        <taxon>Caenogastropoda</taxon>
        <taxon>Littorinimorpha</taxon>
        <taxon>Littorinoidea</taxon>
        <taxon>Littorinidae</taxon>
        <taxon>Littorina</taxon>
    </lineage>
</organism>
<evidence type="ECO:0000256" key="2">
    <source>
        <dbReference type="SAM" id="Phobius"/>
    </source>
</evidence>
<comment type="caution">
    <text evidence="3">The sequence shown here is derived from an EMBL/GenBank/DDBJ whole genome shotgun (WGS) entry which is preliminary data.</text>
</comment>
<keyword evidence="4" id="KW-1185">Reference proteome</keyword>